<organism evidence="8 9">
    <name type="scientific">Gymnopilus dilepis</name>
    <dbReference type="NCBI Taxonomy" id="231916"/>
    <lineage>
        <taxon>Eukaryota</taxon>
        <taxon>Fungi</taxon>
        <taxon>Dikarya</taxon>
        <taxon>Basidiomycota</taxon>
        <taxon>Agaricomycotina</taxon>
        <taxon>Agaricomycetes</taxon>
        <taxon>Agaricomycetidae</taxon>
        <taxon>Agaricales</taxon>
        <taxon>Agaricineae</taxon>
        <taxon>Hymenogastraceae</taxon>
        <taxon>Gymnopilus</taxon>
    </lineage>
</organism>
<feature type="transmembrane region" description="Helical" evidence="6">
    <location>
        <begin position="456"/>
        <end position="477"/>
    </location>
</feature>
<dbReference type="GO" id="GO:0022857">
    <property type="term" value="F:transmembrane transporter activity"/>
    <property type="evidence" value="ECO:0007669"/>
    <property type="project" value="InterPro"/>
</dbReference>
<dbReference type="FunCoup" id="A0A409VJU5">
    <property type="interactions" value="6"/>
</dbReference>
<evidence type="ECO:0000256" key="3">
    <source>
        <dbReference type="ARBA" id="ARBA00022989"/>
    </source>
</evidence>
<comment type="subcellular location">
    <subcellularLocation>
        <location evidence="1">Membrane</location>
        <topology evidence="1">Multi-pass membrane protein</topology>
    </subcellularLocation>
</comment>
<feature type="transmembrane region" description="Helical" evidence="6">
    <location>
        <begin position="216"/>
        <end position="239"/>
    </location>
</feature>
<keyword evidence="3 6" id="KW-1133">Transmembrane helix</keyword>
<evidence type="ECO:0000313" key="9">
    <source>
        <dbReference type="Proteomes" id="UP000284706"/>
    </source>
</evidence>
<feature type="transmembrane region" description="Helical" evidence="6">
    <location>
        <begin position="497"/>
        <end position="515"/>
    </location>
</feature>
<feature type="transmembrane region" description="Helical" evidence="6">
    <location>
        <begin position="88"/>
        <end position="109"/>
    </location>
</feature>
<feature type="transmembrane region" description="Helical" evidence="6">
    <location>
        <begin position="156"/>
        <end position="176"/>
    </location>
</feature>
<dbReference type="SUPFAM" id="SSF103473">
    <property type="entry name" value="MFS general substrate transporter"/>
    <property type="match status" value="1"/>
</dbReference>
<dbReference type="PANTHER" id="PTHR23502:SF60">
    <property type="entry name" value="MAJOR FACILITATOR SUPERFAMILY (MFS) PROFILE DOMAIN-CONTAINING PROTEIN-RELATED"/>
    <property type="match status" value="1"/>
</dbReference>
<dbReference type="OrthoDB" id="6770063at2759"/>
<feature type="transmembrane region" description="Helical" evidence="6">
    <location>
        <begin position="359"/>
        <end position="380"/>
    </location>
</feature>
<dbReference type="Pfam" id="PF07690">
    <property type="entry name" value="MFS_1"/>
    <property type="match status" value="1"/>
</dbReference>
<dbReference type="PANTHER" id="PTHR23502">
    <property type="entry name" value="MAJOR FACILITATOR SUPERFAMILY"/>
    <property type="match status" value="1"/>
</dbReference>
<dbReference type="EMBL" id="NHYE01005628">
    <property type="protein sequence ID" value="PPQ66541.1"/>
    <property type="molecule type" value="Genomic_DNA"/>
</dbReference>
<name>A0A409VJU5_9AGAR</name>
<feature type="transmembrane region" description="Helical" evidence="6">
    <location>
        <begin position="315"/>
        <end position="339"/>
    </location>
</feature>
<gene>
    <name evidence="8" type="ORF">CVT26_009514</name>
</gene>
<evidence type="ECO:0000256" key="4">
    <source>
        <dbReference type="ARBA" id="ARBA00023136"/>
    </source>
</evidence>
<feature type="region of interest" description="Disordered" evidence="5">
    <location>
        <begin position="1"/>
        <end position="61"/>
    </location>
</feature>
<dbReference type="Gene3D" id="1.20.1250.20">
    <property type="entry name" value="MFS general substrate transporter like domains"/>
    <property type="match status" value="1"/>
</dbReference>
<feature type="compositionally biased region" description="Polar residues" evidence="5">
    <location>
        <begin position="1"/>
        <end position="10"/>
    </location>
</feature>
<dbReference type="InterPro" id="IPR036259">
    <property type="entry name" value="MFS_trans_sf"/>
</dbReference>
<reference evidence="8 9" key="1">
    <citation type="journal article" date="2018" name="Evol. Lett.">
        <title>Horizontal gene cluster transfer increased hallucinogenic mushroom diversity.</title>
        <authorList>
            <person name="Reynolds H.T."/>
            <person name="Vijayakumar V."/>
            <person name="Gluck-Thaler E."/>
            <person name="Korotkin H.B."/>
            <person name="Matheny P.B."/>
            <person name="Slot J.C."/>
        </authorList>
    </citation>
    <scope>NUCLEOTIDE SEQUENCE [LARGE SCALE GENOMIC DNA]</scope>
    <source>
        <strain evidence="8 9">SRW20</strain>
    </source>
</reference>
<feature type="transmembrane region" description="Helical" evidence="6">
    <location>
        <begin position="182"/>
        <end position="204"/>
    </location>
</feature>
<dbReference type="FunFam" id="1.20.1250.20:FF:000011">
    <property type="entry name" value="MFS multidrug transporter, putative"/>
    <property type="match status" value="1"/>
</dbReference>
<evidence type="ECO:0000256" key="6">
    <source>
        <dbReference type="SAM" id="Phobius"/>
    </source>
</evidence>
<dbReference type="InParanoid" id="A0A409VJU5"/>
<dbReference type="InterPro" id="IPR011701">
    <property type="entry name" value="MFS"/>
</dbReference>
<dbReference type="Proteomes" id="UP000284706">
    <property type="component" value="Unassembled WGS sequence"/>
</dbReference>
<keyword evidence="2 6" id="KW-0812">Transmembrane</keyword>
<feature type="transmembrane region" description="Helical" evidence="6">
    <location>
        <begin position="245"/>
        <end position="265"/>
    </location>
</feature>
<feature type="transmembrane region" description="Helical" evidence="6">
    <location>
        <begin position="401"/>
        <end position="420"/>
    </location>
</feature>
<feature type="domain" description="Major facilitator superfamily (MFS) profile" evidence="7">
    <location>
        <begin position="90"/>
        <end position="518"/>
    </location>
</feature>
<evidence type="ECO:0000313" key="8">
    <source>
        <dbReference type="EMBL" id="PPQ66541.1"/>
    </source>
</evidence>
<feature type="transmembrane region" description="Helical" evidence="6">
    <location>
        <begin position="426"/>
        <end position="449"/>
    </location>
</feature>
<dbReference type="GO" id="GO:0005886">
    <property type="term" value="C:plasma membrane"/>
    <property type="evidence" value="ECO:0007669"/>
    <property type="project" value="TreeGrafter"/>
</dbReference>
<protein>
    <recommendedName>
        <fullName evidence="7">Major facilitator superfamily (MFS) profile domain-containing protein</fullName>
    </recommendedName>
</protein>
<sequence>MASNGENTSSEPERGPTLSHAPSVDSSLTHVQFSEKKEIANQSQLGQANGHGESALPEDKVEEALENLEDDWEDDPDNARNWSSKKKWTAVGIVSAYTFVSPLTSSMMAPGIPEIAERYGFTSPTIAALTLSIFLLSFAIGPLFLAPVSEMYGRTWVLHIGNLITLAFCLGCAFAPTVGSFIAFRFLSGFSGSAPIAVGAGSVGDLFSAKDRASAMALYSLGPLVGPVVGPIAGGFIAQTVGVKWVFIVIAGCCGVCAAVGIPLLRETYAPVIRLRKAAKSADPEKAAKAHPHLQQEHGNKLHILWVNLARPITLLFRSLICFMLSLYMAFMYGIYYLMFATFAQFFSTTYGFGPGIGGLTYLGLGVGFMTATIFGAKFADQVYKYLGDKNGGVCTPEMRIPALAFGSLFVPIGLFWYGWSAQAAIHWIMPIIGTGIFAFGMMTTFLPIQLYLVDSFVYAASATSAAALFRSLLGFAFPLFGQQMFDTLGLGGGNSLLAGLAIVLGIPFPIWLYYKGAELRARNPLTRDSTLPQKRVSVASTAKH</sequence>
<dbReference type="AlphaFoldDB" id="A0A409VJU5"/>
<keyword evidence="4 6" id="KW-0472">Membrane</keyword>
<evidence type="ECO:0000256" key="1">
    <source>
        <dbReference type="ARBA" id="ARBA00004141"/>
    </source>
</evidence>
<dbReference type="STRING" id="231916.A0A409VJU5"/>
<feature type="transmembrane region" description="Helical" evidence="6">
    <location>
        <begin position="121"/>
        <end position="144"/>
    </location>
</feature>
<evidence type="ECO:0000256" key="5">
    <source>
        <dbReference type="SAM" id="MobiDB-lite"/>
    </source>
</evidence>
<dbReference type="CDD" id="cd17323">
    <property type="entry name" value="MFS_Tpo1_MDR_like"/>
    <property type="match status" value="1"/>
</dbReference>
<evidence type="ECO:0000256" key="2">
    <source>
        <dbReference type="ARBA" id="ARBA00022692"/>
    </source>
</evidence>
<comment type="caution">
    <text evidence="8">The sequence shown here is derived from an EMBL/GenBank/DDBJ whole genome shotgun (WGS) entry which is preliminary data.</text>
</comment>
<accession>A0A409VJU5</accession>
<evidence type="ECO:0000259" key="7">
    <source>
        <dbReference type="PROSITE" id="PS50850"/>
    </source>
</evidence>
<keyword evidence="9" id="KW-1185">Reference proteome</keyword>
<dbReference type="PROSITE" id="PS50850">
    <property type="entry name" value="MFS"/>
    <property type="match status" value="1"/>
</dbReference>
<dbReference type="InterPro" id="IPR020846">
    <property type="entry name" value="MFS_dom"/>
</dbReference>
<proteinExistence type="predicted"/>